<protein>
    <submittedName>
        <fullName evidence="1">Uncharacterized protein</fullName>
    </submittedName>
</protein>
<gene>
    <name evidence="1" type="ORF">QAD02_004148</name>
</gene>
<proteinExistence type="predicted"/>
<reference evidence="1" key="1">
    <citation type="submission" date="2023-04" db="EMBL/GenBank/DDBJ databases">
        <title>A chromosome-level genome assembly of the parasitoid wasp Eretmocerus hayati.</title>
        <authorList>
            <person name="Zhong Y."/>
            <person name="Liu S."/>
            <person name="Liu Y."/>
        </authorList>
    </citation>
    <scope>NUCLEOTIDE SEQUENCE</scope>
    <source>
        <strain evidence="1">ZJU_SS_LIU_2023</strain>
    </source>
</reference>
<evidence type="ECO:0000313" key="1">
    <source>
        <dbReference type="EMBL" id="KAJ8672887.1"/>
    </source>
</evidence>
<evidence type="ECO:0000313" key="2">
    <source>
        <dbReference type="Proteomes" id="UP001239111"/>
    </source>
</evidence>
<accession>A0ACC2NP56</accession>
<comment type="caution">
    <text evidence="1">The sequence shown here is derived from an EMBL/GenBank/DDBJ whole genome shotgun (WGS) entry which is preliminary data.</text>
</comment>
<dbReference type="EMBL" id="CM056743">
    <property type="protein sequence ID" value="KAJ8672887.1"/>
    <property type="molecule type" value="Genomic_DNA"/>
</dbReference>
<sequence>MRRSSYRILQQLLEGTQSEEEEPLSLRNCCRSFQKQLDLALHKLNLVVAILTIGQSNQYCEMPVDPFPLLPALLLKLKEELLESDALLAGTKEEEDPYYPTLPDPEKLQSQFMSFLVKTSADNIDKLVDKIFCKIMTNKLSDVCTWIGRKPNKLLLTEFFFIEIVTAVIYTKKLNPKPTDELIFETIQEWLRRSSDRLKQDAAKEAACQRNKAPTKSQ</sequence>
<dbReference type="Proteomes" id="UP001239111">
    <property type="component" value="Chromosome 3"/>
</dbReference>
<organism evidence="1 2">
    <name type="scientific">Eretmocerus hayati</name>
    <dbReference type="NCBI Taxonomy" id="131215"/>
    <lineage>
        <taxon>Eukaryota</taxon>
        <taxon>Metazoa</taxon>
        <taxon>Ecdysozoa</taxon>
        <taxon>Arthropoda</taxon>
        <taxon>Hexapoda</taxon>
        <taxon>Insecta</taxon>
        <taxon>Pterygota</taxon>
        <taxon>Neoptera</taxon>
        <taxon>Endopterygota</taxon>
        <taxon>Hymenoptera</taxon>
        <taxon>Apocrita</taxon>
        <taxon>Proctotrupomorpha</taxon>
        <taxon>Chalcidoidea</taxon>
        <taxon>Aphelinidae</taxon>
        <taxon>Aphelininae</taxon>
        <taxon>Eretmocerus</taxon>
    </lineage>
</organism>
<name>A0ACC2NP56_9HYME</name>
<keyword evidence="2" id="KW-1185">Reference proteome</keyword>